<feature type="compositionally biased region" description="Polar residues" evidence="6">
    <location>
        <begin position="189"/>
        <end position="218"/>
    </location>
</feature>
<name>A0A3Q2WGL2_HAPBU</name>
<accession>A0A3Q2WGL2</accession>
<feature type="transmembrane region" description="Helical" evidence="7">
    <location>
        <begin position="92"/>
        <end position="121"/>
    </location>
</feature>
<evidence type="ECO:0000313" key="8">
    <source>
        <dbReference type="Ensembl" id="ENSHBUP00000020884.1"/>
    </source>
</evidence>
<dbReference type="CTD" id="557625"/>
<comment type="similarity">
    <text evidence="2">Belongs to the TMEM54 family.</text>
</comment>
<sequence length="292" mass="32376">MGDTGLCCDSLQDPKALMKMGLSVILVGHVNFLLGALVHGVVLRYISIKNQDRTLQYAIANVVAITSGMLGVVAGILAIVLSKNKKSKSLTWSLFTVSLVASFTAAASVIGLFVSVVRAIVHGGRSFMTFCRFPDATGYSSVTNECPFDPTRIYINAVVPIEKGASPHYSRPPSSYNEPAPGHTEPPRTYSQPPRTYSQPPRTYSQPPRTYSQPSRRSTATPQRQHRTPTPPQYLPRQDHSLPPSERQPLRQPHRVRSDRERQVTRAGSQQMATEQHRLLQRGALERSSFWI</sequence>
<comment type="subcellular location">
    <subcellularLocation>
        <location evidence="1">Membrane</location>
        <topology evidence="1">Multi-pass membrane protein</topology>
    </subcellularLocation>
</comment>
<dbReference type="GeneID" id="102302631"/>
<evidence type="ECO:0000256" key="6">
    <source>
        <dbReference type="SAM" id="MobiDB-lite"/>
    </source>
</evidence>
<feature type="transmembrane region" description="Helical" evidence="7">
    <location>
        <begin position="58"/>
        <end position="80"/>
    </location>
</feature>
<dbReference type="Ensembl" id="ENSHBUT00000030637.1">
    <property type="protein sequence ID" value="ENSHBUP00000020884.1"/>
    <property type="gene ID" value="ENSHBUG00000023164.1"/>
</dbReference>
<evidence type="ECO:0000256" key="1">
    <source>
        <dbReference type="ARBA" id="ARBA00004141"/>
    </source>
</evidence>
<dbReference type="PANTHER" id="PTHR31258">
    <property type="entry name" value="KERATINOCYTE-ASSOCIATED PROTEIN 3"/>
    <property type="match status" value="1"/>
</dbReference>
<evidence type="ECO:0000256" key="4">
    <source>
        <dbReference type="ARBA" id="ARBA00022989"/>
    </source>
</evidence>
<evidence type="ECO:0000256" key="2">
    <source>
        <dbReference type="ARBA" id="ARBA00011030"/>
    </source>
</evidence>
<evidence type="ECO:0000313" key="9">
    <source>
        <dbReference type="Proteomes" id="UP000264840"/>
    </source>
</evidence>
<dbReference type="PANTHER" id="PTHR31258:SF5">
    <property type="entry name" value="TMEM54 PROTEIN-RELATED"/>
    <property type="match status" value="1"/>
</dbReference>
<protein>
    <submittedName>
        <fullName evidence="8">Transmembrane protein 54b</fullName>
    </submittedName>
</protein>
<keyword evidence="3 7" id="KW-0812">Transmembrane</keyword>
<keyword evidence="5 7" id="KW-0472">Membrane</keyword>
<dbReference type="Proteomes" id="UP000264840">
    <property type="component" value="Unplaced"/>
</dbReference>
<dbReference type="AlphaFoldDB" id="A0A3Q2WGL2"/>
<evidence type="ECO:0000256" key="7">
    <source>
        <dbReference type="SAM" id="Phobius"/>
    </source>
</evidence>
<dbReference type="GO" id="GO:0016020">
    <property type="term" value="C:membrane"/>
    <property type="evidence" value="ECO:0007669"/>
    <property type="project" value="UniProtKB-SubCell"/>
</dbReference>
<dbReference type="GeneTree" id="ENSGT00390000004700"/>
<organism evidence="8 9">
    <name type="scientific">Haplochromis burtoni</name>
    <name type="common">Burton's mouthbrooder</name>
    <name type="synonym">Chromis burtoni</name>
    <dbReference type="NCBI Taxonomy" id="8153"/>
    <lineage>
        <taxon>Eukaryota</taxon>
        <taxon>Metazoa</taxon>
        <taxon>Chordata</taxon>
        <taxon>Craniata</taxon>
        <taxon>Vertebrata</taxon>
        <taxon>Euteleostomi</taxon>
        <taxon>Actinopterygii</taxon>
        <taxon>Neopterygii</taxon>
        <taxon>Teleostei</taxon>
        <taxon>Neoteleostei</taxon>
        <taxon>Acanthomorphata</taxon>
        <taxon>Ovalentaria</taxon>
        <taxon>Cichlomorphae</taxon>
        <taxon>Cichliformes</taxon>
        <taxon>Cichlidae</taxon>
        <taxon>African cichlids</taxon>
        <taxon>Pseudocrenilabrinae</taxon>
        <taxon>Haplochromini</taxon>
        <taxon>Haplochromis</taxon>
    </lineage>
</organism>
<dbReference type="RefSeq" id="XP_014185730.1">
    <property type="nucleotide sequence ID" value="XM_014330244.2"/>
</dbReference>
<reference evidence="8" key="1">
    <citation type="submission" date="2025-08" db="UniProtKB">
        <authorList>
            <consortium name="Ensembl"/>
        </authorList>
    </citation>
    <scope>IDENTIFICATION</scope>
</reference>
<feature type="region of interest" description="Disordered" evidence="6">
    <location>
        <begin position="166"/>
        <end position="275"/>
    </location>
</feature>
<feature type="transmembrane region" description="Helical" evidence="7">
    <location>
        <begin position="20"/>
        <end position="46"/>
    </location>
</feature>
<dbReference type="InterPro" id="IPR020977">
    <property type="entry name" value="Beta-casein-like"/>
</dbReference>
<proteinExistence type="inferred from homology"/>
<evidence type="ECO:0000256" key="5">
    <source>
        <dbReference type="ARBA" id="ARBA00023136"/>
    </source>
</evidence>
<reference evidence="8" key="2">
    <citation type="submission" date="2025-09" db="UniProtKB">
        <authorList>
            <consortium name="Ensembl"/>
        </authorList>
    </citation>
    <scope>IDENTIFICATION</scope>
</reference>
<dbReference type="Pfam" id="PF12304">
    <property type="entry name" value="BCLP"/>
    <property type="match status" value="1"/>
</dbReference>
<keyword evidence="9" id="KW-1185">Reference proteome</keyword>
<keyword evidence="4 7" id="KW-1133">Transmembrane helix</keyword>
<evidence type="ECO:0000256" key="3">
    <source>
        <dbReference type="ARBA" id="ARBA00022692"/>
    </source>
</evidence>